<dbReference type="EMBL" id="CADIKR010000003">
    <property type="protein sequence ID" value="CAB3874466.1"/>
    <property type="molecule type" value="Genomic_DNA"/>
</dbReference>
<dbReference type="SUPFAM" id="SSF48264">
    <property type="entry name" value="Cytochrome P450"/>
    <property type="match status" value="1"/>
</dbReference>
<name>A0ABM8LF22_9BURK</name>
<comment type="caution">
    <text evidence="2">The sequence shown here is derived from an EMBL/GenBank/DDBJ whole genome shotgun (WGS) entry which is preliminary data.</text>
</comment>
<dbReference type="InterPro" id="IPR036396">
    <property type="entry name" value="Cyt_P450_sf"/>
</dbReference>
<dbReference type="CDD" id="cd11036">
    <property type="entry name" value="AknT-like"/>
    <property type="match status" value="1"/>
</dbReference>
<proteinExistence type="inferred from homology"/>
<reference evidence="2 3" key="1">
    <citation type="submission" date="2020-04" db="EMBL/GenBank/DDBJ databases">
        <authorList>
            <person name="De Canck E."/>
        </authorList>
    </citation>
    <scope>NUCLEOTIDE SEQUENCE [LARGE SCALE GENOMIC DNA]</scope>
    <source>
        <strain evidence="2 3">LMG 3415</strain>
    </source>
</reference>
<dbReference type="Gene3D" id="1.10.630.10">
    <property type="entry name" value="Cytochrome P450"/>
    <property type="match status" value="1"/>
</dbReference>
<dbReference type="Proteomes" id="UP000507140">
    <property type="component" value="Unassembled WGS sequence"/>
</dbReference>
<evidence type="ECO:0008006" key="4">
    <source>
        <dbReference type="Google" id="ProtNLM"/>
    </source>
</evidence>
<protein>
    <recommendedName>
        <fullName evidence="4">Cytochrome P450</fullName>
    </recommendedName>
</protein>
<comment type="similarity">
    <text evidence="1">Belongs to the cytochrome P450 family.</text>
</comment>
<keyword evidence="3" id="KW-1185">Reference proteome</keyword>
<evidence type="ECO:0000256" key="1">
    <source>
        <dbReference type="ARBA" id="ARBA00010617"/>
    </source>
</evidence>
<gene>
    <name evidence="2" type="ORF">LMG3415_03119</name>
</gene>
<dbReference type="PANTHER" id="PTHR46696:SF1">
    <property type="entry name" value="CYTOCHROME P450 YJIB-RELATED"/>
    <property type="match status" value="1"/>
</dbReference>
<dbReference type="RefSeq" id="WP_180099058.1">
    <property type="nucleotide sequence ID" value="NZ_CADIKR010000003.1"/>
</dbReference>
<organism evidence="2 3">
    <name type="scientific">Achromobacter mucicolens</name>
    <dbReference type="NCBI Taxonomy" id="1389922"/>
    <lineage>
        <taxon>Bacteria</taxon>
        <taxon>Pseudomonadati</taxon>
        <taxon>Pseudomonadota</taxon>
        <taxon>Betaproteobacteria</taxon>
        <taxon>Burkholderiales</taxon>
        <taxon>Alcaligenaceae</taxon>
        <taxon>Achromobacter</taxon>
    </lineage>
</organism>
<accession>A0ABM8LF22</accession>
<evidence type="ECO:0000313" key="3">
    <source>
        <dbReference type="Proteomes" id="UP000507140"/>
    </source>
</evidence>
<sequence length="386" mass="40981">MPPAHPLAAVTHPDPYPYYAQLARERPLYRDTALGMWIASHPDTIAAILRHPGAHVRPADEPVPRGLCPGPAGDLFGRFVRMNDGAAQARLKPLLTGFIAHRASEPLQAHHEGPLPRLPLQPAVPASQDWLAAAPHAPAAVDRYLYTAPVHAQAAFLGLSKAVHADCAADIAAFLSALPADAGADRTSAGHAAAARLQARMQAHLAGPEATPALRALHADALQAGITPEQLAANLAGLLFQSCEAGAGLLGNALIMAGRRGAACVQTREDALRLIDDTVRRDPPLHNTRRFMAAPLDVGGQRIEDGQTVLLVLAAAAMIEPEAGWIFGAHRHACPGASLARSHAADALLHVLRQGMDLAPLAARFRYRPLPNARVPQFDFPEDHNR</sequence>
<dbReference type="PANTHER" id="PTHR46696">
    <property type="entry name" value="P450, PUTATIVE (EUROFUNG)-RELATED"/>
    <property type="match status" value="1"/>
</dbReference>
<evidence type="ECO:0000313" key="2">
    <source>
        <dbReference type="EMBL" id="CAB3874466.1"/>
    </source>
</evidence>